<reference evidence="12" key="1">
    <citation type="submission" date="2025-08" db="UniProtKB">
        <authorList>
            <consortium name="Ensembl"/>
        </authorList>
    </citation>
    <scope>IDENTIFICATION</scope>
</reference>
<comment type="function">
    <text evidence="8">Plays an important role in regulating intracellular signaling events associated with erythroid terminal differentiation.</text>
</comment>
<proteinExistence type="predicted"/>
<name>A0A8B9ZV58_9AVES</name>
<dbReference type="PANTHER" id="PTHR24197:SF44">
    <property type="entry name" value="ANKYRIN REPEAT DOMAIN-CONTAINING PROTEIN 54"/>
    <property type="match status" value="1"/>
</dbReference>
<evidence type="ECO:0000256" key="2">
    <source>
        <dbReference type="ARBA" id="ARBA00004214"/>
    </source>
</evidence>
<evidence type="ECO:0000313" key="13">
    <source>
        <dbReference type="Proteomes" id="UP000694549"/>
    </source>
</evidence>
<evidence type="ECO:0000256" key="1">
    <source>
        <dbReference type="ARBA" id="ARBA00004123"/>
    </source>
</evidence>
<dbReference type="InterPro" id="IPR002110">
    <property type="entry name" value="Ankyrin_rpt"/>
</dbReference>
<evidence type="ECO:0000256" key="7">
    <source>
        <dbReference type="ARBA" id="ARBA00023242"/>
    </source>
</evidence>
<keyword evidence="13" id="KW-1185">Reference proteome</keyword>
<dbReference type="Pfam" id="PF12796">
    <property type="entry name" value="Ank_2"/>
    <property type="match status" value="1"/>
</dbReference>
<organism evidence="12 13">
    <name type="scientific">Anas zonorhyncha</name>
    <name type="common">Eastern spot-billed duck</name>
    <dbReference type="NCBI Taxonomy" id="75864"/>
    <lineage>
        <taxon>Eukaryota</taxon>
        <taxon>Metazoa</taxon>
        <taxon>Chordata</taxon>
        <taxon>Craniata</taxon>
        <taxon>Vertebrata</taxon>
        <taxon>Euteleostomi</taxon>
        <taxon>Archelosauria</taxon>
        <taxon>Archosauria</taxon>
        <taxon>Dinosauria</taxon>
        <taxon>Saurischia</taxon>
        <taxon>Theropoda</taxon>
        <taxon>Coelurosauria</taxon>
        <taxon>Aves</taxon>
        <taxon>Neognathae</taxon>
        <taxon>Galloanserae</taxon>
        <taxon>Anseriformes</taxon>
        <taxon>Anatidae</taxon>
        <taxon>Anatinae</taxon>
        <taxon>Anas</taxon>
    </lineage>
</organism>
<dbReference type="Proteomes" id="UP000694549">
    <property type="component" value="Unplaced"/>
</dbReference>
<dbReference type="PROSITE" id="PS50088">
    <property type="entry name" value="ANK_REPEAT"/>
    <property type="match status" value="2"/>
</dbReference>
<dbReference type="PROSITE" id="PS50297">
    <property type="entry name" value="ANK_REP_REGION"/>
    <property type="match status" value="2"/>
</dbReference>
<sequence>MLAARQEGATRPRSPAEATGSARSDWLSQLPVFNLSSLIGYITCPSSPRSSRLPAAVLPIGRAEPLPWQRASPAPRRPVRRWRRAAVAAAPQGRQRGQARPWRRRGAARWAACTSCGSGMNPPARSRPAACAGLPACTAAWGLRARRATVSGGGRAGGGPQHPPPQLGLQGNGRLLSTALKRLREAANGNDLDTVQQLLEDGADPCAADDKGRTALHFASCNGNDHIVQLLLDHGADPNQRDGLGNTPLHLAACTNHVPVITTLLRGGARVDALDRAGRTPLHLAKSKLNILQEGLSHSLEAVRLEVKQIIQMLREYLDRLGRHEQKEQLDDLCSKLQMTSTKEQVDEVTDLLASFTSLSLQMQKMEKR</sequence>
<protein>
    <recommendedName>
        <fullName evidence="9">Ankyrin repeat domain-containing protein 54</fullName>
    </recommendedName>
</protein>
<dbReference type="AlphaFoldDB" id="A0A8B9ZV58"/>
<dbReference type="FunFam" id="1.25.40.20:FF:000108">
    <property type="entry name" value="Ankyrin repeat domain-containing protein 54"/>
    <property type="match status" value="1"/>
</dbReference>
<evidence type="ECO:0000256" key="11">
    <source>
        <dbReference type="SAM" id="MobiDB-lite"/>
    </source>
</evidence>
<comment type="subcellular location">
    <subcellularLocation>
        <location evidence="3">Cytoplasm</location>
    </subcellularLocation>
    <subcellularLocation>
        <location evidence="2">Midbody</location>
    </subcellularLocation>
    <subcellularLocation>
        <location evidence="1">Nucleus</location>
    </subcellularLocation>
</comment>
<evidence type="ECO:0000256" key="10">
    <source>
        <dbReference type="PROSITE-ProRule" id="PRU00023"/>
    </source>
</evidence>
<dbReference type="SMART" id="SM00248">
    <property type="entry name" value="ANK"/>
    <property type="match status" value="3"/>
</dbReference>
<evidence type="ECO:0000256" key="5">
    <source>
        <dbReference type="ARBA" id="ARBA00022737"/>
    </source>
</evidence>
<accession>A0A8B9ZV58</accession>
<evidence type="ECO:0000256" key="9">
    <source>
        <dbReference type="ARBA" id="ARBA00039237"/>
    </source>
</evidence>
<dbReference type="Ensembl" id="ENSAZOT00000019806.1">
    <property type="protein sequence ID" value="ENSAZOP00000018436.1"/>
    <property type="gene ID" value="ENSAZOG00000011990.1"/>
</dbReference>
<feature type="region of interest" description="Disordered" evidence="11">
    <location>
        <begin position="1"/>
        <end position="22"/>
    </location>
</feature>
<keyword evidence="6 10" id="KW-0040">ANK repeat</keyword>
<evidence type="ECO:0000313" key="12">
    <source>
        <dbReference type="Ensembl" id="ENSAZOP00000018436.1"/>
    </source>
</evidence>
<evidence type="ECO:0000256" key="6">
    <source>
        <dbReference type="ARBA" id="ARBA00023043"/>
    </source>
</evidence>
<keyword evidence="5" id="KW-0677">Repeat</keyword>
<dbReference type="FunFam" id="1.25.40.20:FF:000162">
    <property type="entry name" value="Ankyrin repeat domain-containing protein 54"/>
    <property type="match status" value="1"/>
</dbReference>
<feature type="repeat" description="ANK" evidence="10">
    <location>
        <begin position="244"/>
        <end position="276"/>
    </location>
</feature>
<dbReference type="PANTHER" id="PTHR24197">
    <property type="entry name" value="ANKYRIN REPEAT DOMAIN-CONTAINING PROTEIN 61"/>
    <property type="match status" value="1"/>
</dbReference>
<dbReference type="InterPro" id="IPR036770">
    <property type="entry name" value="Ankyrin_rpt-contain_sf"/>
</dbReference>
<dbReference type="Gene3D" id="1.25.40.20">
    <property type="entry name" value="Ankyrin repeat-containing domain"/>
    <property type="match status" value="2"/>
</dbReference>
<dbReference type="SUPFAM" id="SSF48403">
    <property type="entry name" value="Ankyrin repeat"/>
    <property type="match status" value="1"/>
</dbReference>
<reference evidence="12" key="2">
    <citation type="submission" date="2025-09" db="UniProtKB">
        <authorList>
            <consortium name="Ensembl"/>
        </authorList>
    </citation>
    <scope>IDENTIFICATION</scope>
</reference>
<evidence type="ECO:0000256" key="4">
    <source>
        <dbReference type="ARBA" id="ARBA00022490"/>
    </source>
</evidence>
<dbReference type="GO" id="GO:0030496">
    <property type="term" value="C:midbody"/>
    <property type="evidence" value="ECO:0007669"/>
    <property type="project" value="UniProtKB-SubCell"/>
</dbReference>
<feature type="compositionally biased region" description="Gly residues" evidence="11">
    <location>
        <begin position="151"/>
        <end position="160"/>
    </location>
</feature>
<evidence type="ECO:0000256" key="3">
    <source>
        <dbReference type="ARBA" id="ARBA00004496"/>
    </source>
</evidence>
<feature type="repeat" description="ANK" evidence="10">
    <location>
        <begin position="211"/>
        <end position="243"/>
    </location>
</feature>
<keyword evidence="7" id="KW-0539">Nucleus</keyword>
<evidence type="ECO:0000256" key="8">
    <source>
        <dbReference type="ARBA" id="ARBA00037385"/>
    </source>
</evidence>
<keyword evidence="4" id="KW-0963">Cytoplasm</keyword>
<feature type="region of interest" description="Disordered" evidence="11">
    <location>
        <begin position="150"/>
        <end position="170"/>
    </location>
</feature>
<dbReference type="GO" id="GO:0005737">
    <property type="term" value="C:cytoplasm"/>
    <property type="evidence" value="ECO:0007669"/>
    <property type="project" value="UniProtKB-SubCell"/>
</dbReference>
<dbReference type="GO" id="GO:0005634">
    <property type="term" value="C:nucleus"/>
    <property type="evidence" value="ECO:0007669"/>
    <property type="project" value="UniProtKB-SubCell"/>
</dbReference>